<organism evidence="1 2">
    <name type="scientific">Clonostachys byssicola</name>
    <dbReference type="NCBI Taxonomy" id="160290"/>
    <lineage>
        <taxon>Eukaryota</taxon>
        <taxon>Fungi</taxon>
        <taxon>Dikarya</taxon>
        <taxon>Ascomycota</taxon>
        <taxon>Pezizomycotina</taxon>
        <taxon>Sordariomycetes</taxon>
        <taxon>Hypocreomycetidae</taxon>
        <taxon>Hypocreales</taxon>
        <taxon>Bionectriaceae</taxon>
        <taxon>Clonostachys</taxon>
    </lineage>
</organism>
<reference evidence="1" key="1">
    <citation type="submission" date="2021-10" db="EMBL/GenBank/DDBJ databases">
        <authorList>
            <person name="Piombo E."/>
        </authorList>
    </citation>
    <scope>NUCLEOTIDE SEQUENCE</scope>
</reference>
<comment type="caution">
    <text evidence="1">The sequence shown here is derived from an EMBL/GenBank/DDBJ whole genome shotgun (WGS) entry which is preliminary data.</text>
</comment>
<dbReference type="AlphaFoldDB" id="A0A9N9UQK7"/>
<name>A0A9N9UQK7_9HYPO</name>
<dbReference type="EMBL" id="CABFNO020001538">
    <property type="protein sequence ID" value="CAG9996120.1"/>
    <property type="molecule type" value="Genomic_DNA"/>
</dbReference>
<protein>
    <submittedName>
        <fullName evidence="1">Uncharacterized protein</fullName>
    </submittedName>
</protein>
<keyword evidence="2" id="KW-1185">Reference proteome</keyword>
<sequence>MIPSVLKQMEATYTLSMLTHFTIITTKPQTIMRSSINLSSKSLLGFFTFLSLQYHAHGAVSILMMASPLLPAVDINSQTITAAPTFAPTLDVRDDVKEEQTVAWFSMPGVDNYNDIPIPATLYRTKFPDNNIIVCDTYIETNFYNIVNLDKCHRKPSSYYTDFNQQPDCDLKNNIWIRAWVNDCCAVNNRIWNFSSLANNPPHVEPRWHLLDQCDFDGGFSGLMGDV</sequence>
<accession>A0A9N9UQK7</accession>
<dbReference type="Proteomes" id="UP000754883">
    <property type="component" value="Unassembled WGS sequence"/>
</dbReference>
<evidence type="ECO:0000313" key="1">
    <source>
        <dbReference type="EMBL" id="CAG9996120.1"/>
    </source>
</evidence>
<proteinExistence type="predicted"/>
<gene>
    <name evidence="1" type="ORF">CBYS24578_00014362</name>
</gene>
<evidence type="ECO:0000313" key="2">
    <source>
        <dbReference type="Proteomes" id="UP000754883"/>
    </source>
</evidence>
<dbReference type="OrthoDB" id="5138438at2759"/>